<keyword evidence="5" id="KW-1185">Reference proteome</keyword>
<reference evidence="4 5" key="1">
    <citation type="submission" date="2018-01" db="EMBL/GenBank/DDBJ databases">
        <title>Draft genome Sequence of streptomyces globosus LZH-48.</title>
        <authorList>
            <person name="Ran K."/>
            <person name="Li Z."/>
            <person name="Wei S."/>
            <person name="Dong R."/>
        </authorList>
    </citation>
    <scope>NUCLEOTIDE SEQUENCE [LARGE SCALE GENOMIC DNA]</scope>
    <source>
        <strain evidence="4 5">LZH-48</strain>
    </source>
</reference>
<organism evidence="4 5">
    <name type="scientific">Streptomyces globosus</name>
    <dbReference type="NCBI Taxonomy" id="68209"/>
    <lineage>
        <taxon>Bacteria</taxon>
        <taxon>Bacillati</taxon>
        <taxon>Actinomycetota</taxon>
        <taxon>Actinomycetes</taxon>
        <taxon>Kitasatosporales</taxon>
        <taxon>Streptomycetaceae</taxon>
        <taxon>Streptomyces</taxon>
    </lineage>
</organism>
<keyword evidence="2" id="KW-1133">Transmembrane helix</keyword>
<keyword evidence="2" id="KW-0472">Membrane</keyword>
<dbReference type="InterPro" id="IPR019692">
    <property type="entry name" value="CFP-6_PH"/>
</dbReference>
<proteinExistence type="predicted"/>
<feature type="transmembrane region" description="Helical" evidence="2">
    <location>
        <begin position="20"/>
        <end position="38"/>
    </location>
</feature>
<protein>
    <submittedName>
        <fullName evidence="4">PH domain-containing protein</fullName>
    </submittedName>
</protein>
<evidence type="ECO:0000256" key="2">
    <source>
        <dbReference type="SAM" id="Phobius"/>
    </source>
</evidence>
<dbReference type="Pfam" id="PF10756">
    <property type="entry name" value="bPH_6"/>
    <property type="match status" value="1"/>
</dbReference>
<evidence type="ECO:0000313" key="4">
    <source>
        <dbReference type="EMBL" id="AXE22665.1"/>
    </source>
</evidence>
<name>A0A344TVJ4_9ACTN</name>
<dbReference type="OrthoDB" id="4337405at2"/>
<feature type="compositionally biased region" description="Low complexity" evidence="1">
    <location>
        <begin position="142"/>
        <end position="151"/>
    </location>
</feature>
<dbReference type="Proteomes" id="UP000252004">
    <property type="component" value="Chromosome"/>
</dbReference>
<gene>
    <name evidence="4" type="ORF">C0216_03695</name>
</gene>
<feature type="domain" description="Low molecular weight protein antigen 6 PH" evidence="3">
    <location>
        <begin position="69"/>
        <end position="125"/>
    </location>
</feature>
<feature type="transmembrane region" description="Helical" evidence="2">
    <location>
        <begin position="50"/>
        <end position="72"/>
    </location>
</feature>
<evidence type="ECO:0000256" key="1">
    <source>
        <dbReference type="SAM" id="MobiDB-lite"/>
    </source>
</evidence>
<sequence>MSSQQPPDEPVYDDRVYRSPMAVVTGVLLLALTAWLCGDAIVRGEGSARWFGAAAALFAVPMIVAFTMRPAVFANEDRMRVRNPFRVIELPWAAVDTVRAGYSAEVLAEGSTYQLWSVPVSLRERKRAQRGRLSRRGGLTGRGLTVKPSGPKAGGGAADGSAAEPQRASADRVVDELRELAERGASRAGAQGGVRVRWSYEVIAPAALGAVSLVVLFALR</sequence>
<dbReference type="KEGG" id="sgz:C0216_03695"/>
<evidence type="ECO:0000259" key="3">
    <source>
        <dbReference type="Pfam" id="PF10756"/>
    </source>
</evidence>
<feature type="transmembrane region" description="Helical" evidence="2">
    <location>
        <begin position="202"/>
        <end position="219"/>
    </location>
</feature>
<accession>A0A344TVJ4</accession>
<feature type="region of interest" description="Disordered" evidence="1">
    <location>
        <begin position="127"/>
        <end position="168"/>
    </location>
</feature>
<keyword evidence="2" id="KW-0812">Transmembrane</keyword>
<dbReference type="EMBL" id="CP030862">
    <property type="protein sequence ID" value="AXE22665.1"/>
    <property type="molecule type" value="Genomic_DNA"/>
</dbReference>
<dbReference type="AlphaFoldDB" id="A0A344TVJ4"/>
<evidence type="ECO:0000313" key="5">
    <source>
        <dbReference type="Proteomes" id="UP000252004"/>
    </source>
</evidence>
<dbReference type="RefSeq" id="WP_114053862.1">
    <property type="nucleotide sequence ID" value="NZ_CP030862.1"/>
</dbReference>